<evidence type="ECO:0000313" key="9">
    <source>
        <dbReference type="Proteomes" id="UP000198914"/>
    </source>
</evidence>
<evidence type="ECO:0000256" key="3">
    <source>
        <dbReference type="ARBA" id="ARBA00022475"/>
    </source>
</evidence>
<evidence type="ECO:0000256" key="1">
    <source>
        <dbReference type="ARBA" id="ARBA00004651"/>
    </source>
</evidence>
<organism evidence="8 9">
    <name type="scientific">Jannaschia faecimaris</name>
    <dbReference type="NCBI Taxonomy" id="1244108"/>
    <lineage>
        <taxon>Bacteria</taxon>
        <taxon>Pseudomonadati</taxon>
        <taxon>Pseudomonadota</taxon>
        <taxon>Alphaproteobacteria</taxon>
        <taxon>Rhodobacterales</taxon>
        <taxon>Roseobacteraceae</taxon>
        <taxon>Jannaschia</taxon>
    </lineage>
</organism>
<dbReference type="Proteomes" id="UP000198914">
    <property type="component" value="Unassembled WGS sequence"/>
</dbReference>
<keyword evidence="9" id="KW-1185">Reference proteome</keyword>
<dbReference type="PANTHER" id="PTHR33567:SF3">
    <property type="entry name" value="CHROMATE ION TRANSPORTER (EUROFUNG)"/>
    <property type="match status" value="1"/>
</dbReference>
<evidence type="ECO:0000313" key="8">
    <source>
        <dbReference type="EMBL" id="SDZ10460.1"/>
    </source>
</evidence>
<feature type="transmembrane region" description="Helical" evidence="7">
    <location>
        <begin position="371"/>
        <end position="389"/>
    </location>
</feature>
<dbReference type="InterPro" id="IPR014047">
    <property type="entry name" value="Chr_Tranpt_l_chain"/>
</dbReference>
<feature type="transmembrane region" description="Helical" evidence="7">
    <location>
        <begin position="264"/>
        <end position="283"/>
    </location>
</feature>
<keyword evidence="5 7" id="KW-1133">Transmembrane helix</keyword>
<dbReference type="Pfam" id="PF02417">
    <property type="entry name" value="Chromate_transp"/>
    <property type="match status" value="2"/>
</dbReference>
<dbReference type="InterPro" id="IPR003370">
    <property type="entry name" value="Chromate_transpt"/>
</dbReference>
<dbReference type="GO" id="GO:0015109">
    <property type="term" value="F:chromate transmembrane transporter activity"/>
    <property type="evidence" value="ECO:0007669"/>
    <property type="project" value="InterPro"/>
</dbReference>
<keyword evidence="4 7" id="KW-0812">Transmembrane</keyword>
<dbReference type="RefSeq" id="WP_092645000.1">
    <property type="nucleotide sequence ID" value="NZ_FNPX01000006.1"/>
</dbReference>
<evidence type="ECO:0000256" key="7">
    <source>
        <dbReference type="SAM" id="Phobius"/>
    </source>
</evidence>
<comment type="subcellular location">
    <subcellularLocation>
        <location evidence="1">Cell membrane</location>
        <topology evidence="1">Multi-pass membrane protein</topology>
    </subcellularLocation>
</comment>
<feature type="transmembrane region" description="Helical" evidence="7">
    <location>
        <begin position="220"/>
        <end position="243"/>
    </location>
</feature>
<dbReference type="NCBIfam" id="TIGR00937">
    <property type="entry name" value="2A51"/>
    <property type="match status" value="1"/>
</dbReference>
<feature type="transmembrane region" description="Helical" evidence="7">
    <location>
        <begin position="80"/>
        <end position="102"/>
    </location>
</feature>
<accession>A0A1H3QB30</accession>
<proteinExistence type="inferred from homology"/>
<feature type="transmembrane region" description="Helical" evidence="7">
    <location>
        <begin position="289"/>
        <end position="312"/>
    </location>
</feature>
<name>A0A1H3QB30_9RHOB</name>
<dbReference type="AlphaFoldDB" id="A0A1H3QB30"/>
<dbReference type="PIRSF" id="PIRSF004810">
    <property type="entry name" value="ChrA"/>
    <property type="match status" value="1"/>
</dbReference>
<feature type="transmembrane region" description="Helical" evidence="7">
    <location>
        <begin position="333"/>
        <end position="351"/>
    </location>
</feature>
<dbReference type="GO" id="GO:0005886">
    <property type="term" value="C:plasma membrane"/>
    <property type="evidence" value="ECO:0007669"/>
    <property type="project" value="UniProtKB-SubCell"/>
</dbReference>
<dbReference type="STRING" id="1244108.SAMN05444004_10652"/>
<dbReference type="OrthoDB" id="8969999at2"/>
<evidence type="ECO:0000256" key="6">
    <source>
        <dbReference type="ARBA" id="ARBA00023136"/>
    </source>
</evidence>
<feature type="transmembrane region" description="Helical" evidence="7">
    <location>
        <begin position="194"/>
        <end position="214"/>
    </location>
</feature>
<dbReference type="EMBL" id="FNPX01000006">
    <property type="protein sequence ID" value="SDZ10460.1"/>
    <property type="molecule type" value="Genomic_DNA"/>
</dbReference>
<comment type="similarity">
    <text evidence="2">Belongs to the chromate ion transporter (CHR) (TC 2.A.51) family.</text>
</comment>
<sequence length="410" mass="43345">MIRPDWSEMIRVFGRIGLLSFGGPAAQIALMHRELVEERPWIDEDTYLRGLGFCTLLPGPEAMQLATFAGWRLRGTAGGLLAGLLFVVPGALVMMLLAALYLSFGRLPLVEAAFLGVKAAALAIVAAALWKLRAKALKGPVALAVAVLAFVALFIFAVPFWIVLLAALLLGAARGARGSKSPAIRPPARTLRTVAVWLAIWWVPLLALLAFAPASTPAKAGLFFSWLATVSFGGAYAVLAALAQTAVETHDWLTPEQMVDGFGLAETTPGPLILVTVFTGWLGGAQGGVWMAIATALVTLWATFVPCFLWIFAGAPHLERVTTNPRMRGALDMVSAAVAGVIANLSVWFAVHVLFGRVAFGAPPLPDPTSLDVRALGLAVFAFGWLLVLKRGLLETLALAALGGAALHFV</sequence>
<dbReference type="PANTHER" id="PTHR33567">
    <property type="entry name" value="CHROMATE ION TRANSPORTER (EUROFUNG)"/>
    <property type="match status" value="1"/>
</dbReference>
<gene>
    <name evidence="8" type="ORF">SAMN05444004_10652</name>
</gene>
<feature type="transmembrane region" description="Helical" evidence="7">
    <location>
        <begin position="142"/>
        <end position="173"/>
    </location>
</feature>
<feature type="transmembrane region" description="Helical" evidence="7">
    <location>
        <begin position="12"/>
        <end position="31"/>
    </location>
</feature>
<keyword evidence="6 7" id="KW-0472">Membrane</keyword>
<keyword evidence="3" id="KW-1003">Cell membrane</keyword>
<feature type="transmembrane region" description="Helical" evidence="7">
    <location>
        <begin position="109"/>
        <end position="130"/>
    </location>
</feature>
<reference evidence="9" key="1">
    <citation type="submission" date="2016-10" db="EMBL/GenBank/DDBJ databases">
        <authorList>
            <person name="Varghese N."/>
            <person name="Submissions S."/>
        </authorList>
    </citation>
    <scope>NUCLEOTIDE SEQUENCE [LARGE SCALE GENOMIC DNA]</scope>
    <source>
        <strain evidence="9">DSM 100420</strain>
    </source>
</reference>
<protein>
    <submittedName>
        <fullName evidence="8">Chromate transporter</fullName>
    </submittedName>
</protein>
<evidence type="ECO:0000256" key="5">
    <source>
        <dbReference type="ARBA" id="ARBA00022989"/>
    </source>
</evidence>
<evidence type="ECO:0000256" key="2">
    <source>
        <dbReference type="ARBA" id="ARBA00005262"/>
    </source>
</evidence>
<evidence type="ECO:0000256" key="4">
    <source>
        <dbReference type="ARBA" id="ARBA00022692"/>
    </source>
</evidence>